<protein>
    <submittedName>
        <fullName evidence="3">Related to cytosine deaminase and related metal-dependent hydrolases</fullName>
    </submittedName>
</protein>
<dbReference type="SUPFAM" id="SSF51338">
    <property type="entry name" value="Composite domain of metallo-dependent hydrolases"/>
    <property type="match status" value="1"/>
</dbReference>
<organism evidence="3 4">
    <name type="scientific">Cephalotrichum gorgonifer</name>
    <dbReference type="NCBI Taxonomy" id="2041049"/>
    <lineage>
        <taxon>Eukaryota</taxon>
        <taxon>Fungi</taxon>
        <taxon>Dikarya</taxon>
        <taxon>Ascomycota</taxon>
        <taxon>Pezizomycotina</taxon>
        <taxon>Sordariomycetes</taxon>
        <taxon>Hypocreomycetidae</taxon>
        <taxon>Microascales</taxon>
        <taxon>Microascaceae</taxon>
        <taxon>Cephalotrichum</taxon>
    </lineage>
</organism>
<dbReference type="PANTHER" id="PTHR43794:SF11">
    <property type="entry name" value="AMIDOHYDROLASE-RELATED DOMAIN-CONTAINING PROTEIN"/>
    <property type="match status" value="1"/>
</dbReference>
<reference evidence="3" key="1">
    <citation type="submission" date="2018-03" db="EMBL/GenBank/DDBJ databases">
        <authorList>
            <person name="Guldener U."/>
        </authorList>
    </citation>
    <scope>NUCLEOTIDE SEQUENCE</scope>
</reference>
<dbReference type="AlphaFoldDB" id="A0AAE8MYQ2"/>
<evidence type="ECO:0000313" key="4">
    <source>
        <dbReference type="Proteomes" id="UP001187682"/>
    </source>
</evidence>
<accession>A0AAE8MYQ2</accession>
<dbReference type="Gene3D" id="3.20.20.140">
    <property type="entry name" value="Metal-dependent hydrolases"/>
    <property type="match status" value="1"/>
</dbReference>
<dbReference type="EMBL" id="ONZQ02000005">
    <property type="protein sequence ID" value="SPO01868.1"/>
    <property type="molecule type" value="Genomic_DNA"/>
</dbReference>
<evidence type="ECO:0000313" key="3">
    <source>
        <dbReference type="EMBL" id="SPO01868.1"/>
    </source>
</evidence>
<keyword evidence="1 3" id="KW-0378">Hydrolase</keyword>
<gene>
    <name evidence="3" type="ORF">DNG_04541</name>
</gene>
<dbReference type="InterPro" id="IPR032466">
    <property type="entry name" value="Metal_Hydrolase"/>
</dbReference>
<dbReference type="InterPro" id="IPR050287">
    <property type="entry name" value="MTA/SAH_deaminase"/>
</dbReference>
<feature type="domain" description="Amidohydrolase-related" evidence="2">
    <location>
        <begin position="64"/>
        <end position="164"/>
    </location>
</feature>
<dbReference type="Gene3D" id="2.30.40.10">
    <property type="entry name" value="Urease, subunit C, domain 1"/>
    <property type="match status" value="1"/>
</dbReference>
<evidence type="ECO:0000256" key="1">
    <source>
        <dbReference type="ARBA" id="ARBA00022801"/>
    </source>
</evidence>
<dbReference type="PANTHER" id="PTHR43794">
    <property type="entry name" value="AMINOHYDROLASE SSNA-RELATED"/>
    <property type="match status" value="1"/>
</dbReference>
<name>A0AAE8MYQ2_9PEZI</name>
<dbReference type="InterPro" id="IPR011059">
    <property type="entry name" value="Metal-dep_hydrolase_composite"/>
</dbReference>
<dbReference type="SUPFAM" id="SSF51556">
    <property type="entry name" value="Metallo-dependent hydrolases"/>
    <property type="match status" value="1"/>
</dbReference>
<proteinExistence type="predicted"/>
<comment type="caution">
    <text evidence="3">The sequence shown here is derived from an EMBL/GenBank/DDBJ whole genome shotgun (WGS) entry which is preliminary data.</text>
</comment>
<dbReference type="Pfam" id="PF01979">
    <property type="entry name" value="Amidohydro_1"/>
    <property type="match status" value="2"/>
</dbReference>
<sequence length="519" mass="55636">MAGNPISRTLLKGGLLLTHGEDNHVHPVVSDLLIEDSIITQISPQIELNSTEPTTRTIDCTGKIISPGFISTHHHLYQTQFKGKHANHTLLKYFPGGHYASSLFTLSDLFWGELGGALEALDAGTTTVVDHSNVNHTPDYPRTAIQALLTSGLRTVYCYTFPRRVSSWAPFAAADDMSSPWVLDTFASLAESAPFDGRVHLGFGTDNVFLPAEVMKPMFARIRAAPARLITLHGAAGPAHSMGPGKPAPSIAQMLELHGLLGPDILVSHANYPRAEGAVPGMEADAKLFGRPHEVAPKISSTPNTELQMGWPPVALMPEYRAVSSLGVDCHSWGSGYMPLQMNLLLQHARNERAVGLAREDKWSRNVGYDVEDVFNLGTIDGARAIGLEGEVGQIKVGLKADLVVFDTDTPTMLAAAVEDPVAAVVLHSSPRDISFVIADGVVRKEGGKLVDVEVAPAVGSGEAESVVAAGTKLSWGDIGREILRSRESLKKKLEGIDMVAAEDAVMAQIHMNKVALID</sequence>
<keyword evidence="4" id="KW-1185">Reference proteome</keyword>
<dbReference type="GO" id="GO:0016810">
    <property type="term" value="F:hydrolase activity, acting on carbon-nitrogen (but not peptide) bonds"/>
    <property type="evidence" value="ECO:0007669"/>
    <property type="project" value="InterPro"/>
</dbReference>
<dbReference type="Proteomes" id="UP001187682">
    <property type="component" value="Unassembled WGS sequence"/>
</dbReference>
<dbReference type="InterPro" id="IPR006680">
    <property type="entry name" value="Amidohydro-rel"/>
</dbReference>
<feature type="domain" description="Amidohydrolase-related" evidence="2">
    <location>
        <begin position="307"/>
        <end position="442"/>
    </location>
</feature>
<evidence type="ECO:0000259" key="2">
    <source>
        <dbReference type="Pfam" id="PF01979"/>
    </source>
</evidence>